<feature type="domain" description="Hydantoinase/oxoprolinase N-terminal" evidence="2">
    <location>
        <begin position="6"/>
        <end position="178"/>
    </location>
</feature>
<name>A0A7C9VQ43_9BRAD</name>
<dbReference type="GO" id="GO:0006749">
    <property type="term" value="P:glutathione metabolic process"/>
    <property type="evidence" value="ECO:0007669"/>
    <property type="project" value="TreeGrafter"/>
</dbReference>
<feature type="domain" description="Hydantoinase A/oxoprolinase" evidence="1">
    <location>
        <begin position="199"/>
        <end position="487"/>
    </location>
</feature>
<dbReference type="AlphaFoldDB" id="A0A7C9VQ43"/>
<dbReference type="GO" id="GO:0017168">
    <property type="term" value="F:5-oxoprolinase (ATP-hydrolyzing) activity"/>
    <property type="evidence" value="ECO:0007669"/>
    <property type="project" value="TreeGrafter"/>
</dbReference>
<proteinExistence type="predicted"/>
<evidence type="ECO:0000313" key="5">
    <source>
        <dbReference type="Proteomes" id="UP000480266"/>
    </source>
</evidence>
<evidence type="ECO:0000259" key="1">
    <source>
        <dbReference type="Pfam" id="PF01968"/>
    </source>
</evidence>
<keyword evidence="5" id="KW-1185">Reference proteome</keyword>
<comment type="caution">
    <text evidence="4">The sequence shown here is derived from an EMBL/GenBank/DDBJ whole genome shotgun (WGS) entry which is preliminary data.</text>
</comment>
<protein>
    <submittedName>
        <fullName evidence="4">Hydantoinase/oxoprolinase family protein</fullName>
    </submittedName>
</protein>
<evidence type="ECO:0000313" key="4">
    <source>
        <dbReference type="EMBL" id="NGX97473.1"/>
    </source>
</evidence>
<dbReference type="InterPro" id="IPR002821">
    <property type="entry name" value="Hydantoinase_A"/>
</dbReference>
<gene>
    <name evidence="4" type="ORF">G4V63_20400</name>
</gene>
<dbReference type="Pfam" id="PF05378">
    <property type="entry name" value="Hydant_A_N"/>
    <property type="match status" value="1"/>
</dbReference>
<dbReference type="Pfam" id="PF19278">
    <property type="entry name" value="Hydant_A_C"/>
    <property type="match status" value="1"/>
</dbReference>
<dbReference type="InterPro" id="IPR043129">
    <property type="entry name" value="ATPase_NBD"/>
</dbReference>
<evidence type="ECO:0000259" key="3">
    <source>
        <dbReference type="Pfam" id="PF19278"/>
    </source>
</evidence>
<feature type="domain" description="Acetophenone carboxylase-like C-terminal" evidence="3">
    <location>
        <begin position="519"/>
        <end position="669"/>
    </location>
</feature>
<sequence>MGSVIVGCDVGGTFTDLILHDPVNGGLQLAKVPTTTANQAHGVLAAFEKTGRSADGIDLFIHGTTATTNALLERKLAKCGLITTRGFRDVLELGRRTRPNPYGLIGTFVPVIPRDLRHEVTERMDASGNVVEPLAEDELRGIARKLLEQGAESVVVHFLHSYANPEHELKAVEIIRSVWPNDYVTAGHQIIAECREYERGVTAAVNGSVQPILDRYLEKLQTELKARGLKRQLLVMQGNGGTASSSIVTHAAVHTVMSGPASGVIAAANTATAAGYPNVVTYDMGGTSTDVALIQDGVPLVSSELEIEYAMPIHVPMVDVHTVGAGGGSIAHVNEAGLLQIGPKSAGAIPGPICFGRGGVEPTITDANLVLGRLNPERLLGVEKSTTMEVVTDALKNQVGAPLNLSGEESAAAVVRVANDKMAGAIRLVSLSRGHDPRDFVLLAFGGAGPLHAAALARELGIPKVLIPARPGLTNALGCLVADLRHDFVRTVNKPLPLLNETDVLAILDSHIEEGRRIVQQENVEIESVHVFHTADMQFQGQTHILNVAIPGRDVKIGGLHDAFAKAYWHRFRVALPEIKPVLVNLHTAVIGKRKSFPVDALTSRKTGKNVADARLSTRRVWFDGGWFETPVYDRDQLPLDSEFAGPAILEQLDATTVVHPGDRVHVDRLGNVILQVAEGK</sequence>
<dbReference type="InterPro" id="IPR008040">
    <property type="entry name" value="Hydant_A_N"/>
</dbReference>
<dbReference type="SUPFAM" id="SSF53067">
    <property type="entry name" value="Actin-like ATPase domain"/>
    <property type="match status" value="1"/>
</dbReference>
<reference evidence="4" key="1">
    <citation type="submission" date="2020-02" db="EMBL/GenBank/DDBJ databases">
        <title>Draft genome sequence of Candidatus Afipia apatlaquensis IBT-C3, a potential strain for decolorization of textile dyes.</title>
        <authorList>
            <person name="Sanchez-Reyes A."/>
            <person name="Breton-Deval L."/>
            <person name="Mangelson H."/>
            <person name="Sanchez-Flores A."/>
        </authorList>
    </citation>
    <scope>NUCLEOTIDE SEQUENCE [LARGE SCALE GENOMIC DNA]</scope>
    <source>
        <strain evidence="4">IBT-C3</strain>
    </source>
</reference>
<dbReference type="EMBL" id="JAAMRR010001046">
    <property type="protein sequence ID" value="NGX97473.1"/>
    <property type="molecule type" value="Genomic_DNA"/>
</dbReference>
<dbReference type="Proteomes" id="UP000480266">
    <property type="component" value="Unassembled WGS sequence"/>
</dbReference>
<accession>A0A7C9VQ43</accession>
<dbReference type="InterPro" id="IPR045079">
    <property type="entry name" value="Oxoprolinase-like"/>
</dbReference>
<evidence type="ECO:0000259" key="2">
    <source>
        <dbReference type="Pfam" id="PF05378"/>
    </source>
</evidence>
<dbReference type="Pfam" id="PF01968">
    <property type="entry name" value="Hydantoinase_A"/>
    <property type="match status" value="1"/>
</dbReference>
<organism evidence="4 5">
    <name type="scientific">Candidatus Afipia apatlaquensis</name>
    <dbReference type="NCBI Taxonomy" id="2712852"/>
    <lineage>
        <taxon>Bacteria</taxon>
        <taxon>Pseudomonadati</taxon>
        <taxon>Pseudomonadota</taxon>
        <taxon>Alphaproteobacteria</taxon>
        <taxon>Hyphomicrobiales</taxon>
        <taxon>Nitrobacteraceae</taxon>
        <taxon>Afipia</taxon>
    </lineage>
</organism>
<dbReference type="GO" id="GO:0005829">
    <property type="term" value="C:cytosol"/>
    <property type="evidence" value="ECO:0007669"/>
    <property type="project" value="TreeGrafter"/>
</dbReference>
<dbReference type="PANTHER" id="PTHR11365">
    <property type="entry name" value="5-OXOPROLINASE RELATED"/>
    <property type="match status" value="1"/>
</dbReference>
<dbReference type="PANTHER" id="PTHR11365:SF23">
    <property type="entry name" value="HYPOTHETICAL 5-OXOPROLINASE (EUROFUNG)-RELATED"/>
    <property type="match status" value="1"/>
</dbReference>
<dbReference type="InterPro" id="IPR049517">
    <property type="entry name" value="ACX-like_C"/>
</dbReference>